<gene>
    <name evidence="8" type="ORF">IFM89_018276</name>
</gene>
<dbReference type="EMBL" id="JADFTS010000003">
    <property type="protein sequence ID" value="KAF9614377.1"/>
    <property type="molecule type" value="Genomic_DNA"/>
</dbReference>
<sequence>MAREKKFLICVTKMSNKPSPILGLLKTKLTNPKMLLKPLNLTSKRFFCKCSHQQHPKIDLSKYKQTFSQRMAMAGLKPHHKIAMGVSGGPDSIALCVLAANWKSDACIGTDESNGCIQGLLAIIVDHNLRVESKDEADCVHDRVSKMGISCEIARCDWSDGRPKQGHLQEMARDMRYQIFQNVCIEKQIGVLLIAHHADDQAELFILRLSRNSGVLGLAGMASTSQLFPEYIHHCGETSCSHGILLVRPLLEFSKEDLYRTWSTFMEEKIVWLMYRVSALYMLSNSLQICQGSKQEWVEDPTNRSPLFARNRIRMSLTNLSSGMMRSELQAIILACRKTRSYVDKVCSDLIKRAVTITAHGYAIIDLEKLDPLNIEDVCLSKFSALVLQFISQRHRPVRGRTSRLILDYIRKYPCKTSLTAAGCYLCAVPQSKGTKIMVCISLHSPHPSEMDSSYCYPCEVKDKCTTNEIDQIIDNGKTYSDCFVPDASNVPFLHATSSEAILSEGKRVNILSESIYNSILTLQREEIKNFETKTEVTSGNEQRHDITSGITTLGEPLHSGKSFHFMNRFLVTWKLNGTITERTLLLDEVGPHWDPESGLQDFLCPSCAVRHDRVAGVRHMTDTDWLYLANLLRGQISEESPEQNTPEMGNRHEKTFSCSDFVRLSTQRALRALKLIPVAARRSLPVLVSSQGLLLSIPSIGFEHCPYLMASAVFKPRVPLGGGYSSFV</sequence>
<comment type="caution">
    <text evidence="8">The sequence shown here is derived from an EMBL/GenBank/DDBJ whole genome shotgun (WGS) entry which is preliminary data.</text>
</comment>
<dbReference type="NCBIfam" id="TIGR02432">
    <property type="entry name" value="lysidine_TilS_N"/>
    <property type="match status" value="1"/>
</dbReference>
<dbReference type="EC" id="6.3.4.19" evidence="1"/>
<dbReference type="PANTHER" id="PTHR43033:SF5">
    <property type="entry name" value="TRNA(ILE)-LYSIDINE SYNTHETASE"/>
    <property type="match status" value="1"/>
</dbReference>
<organism evidence="8 9">
    <name type="scientific">Coptis chinensis</name>
    <dbReference type="NCBI Taxonomy" id="261450"/>
    <lineage>
        <taxon>Eukaryota</taxon>
        <taxon>Viridiplantae</taxon>
        <taxon>Streptophyta</taxon>
        <taxon>Embryophyta</taxon>
        <taxon>Tracheophyta</taxon>
        <taxon>Spermatophyta</taxon>
        <taxon>Magnoliopsida</taxon>
        <taxon>Ranunculales</taxon>
        <taxon>Ranunculaceae</taxon>
        <taxon>Coptidoideae</taxon>
        <taxon>Coptis</taxon>
    </lineage>
</organism>
<evidence type="ECO:0000313" key="9">
    <source>
        <dbReference type="Proteomes" id="UP000631114"/>
    </source>
</evidence>
<evidence type="ECO:0000256" key="6">
    <source>
        <dbReference type="ARBA" id="ARBA00048539"/>
    </source>
</evidence>
<accession>A0A835M2V2</accession>
<protein>
    <recommendedName>
        <fullName evidence="1">tRNA(Ile)-lysidine synthetase</fullName>
        <ecNumber evidence="1">6.3.4.19</ecNumber>
    </recommendedName>
</protein>
<evidence type="ECO:0000259" key="7">
    <source>
        <dbReference type="Pfam" id="PF01171"/>
    </source>
</evidence>
<dbReference type="HAMAP" id="MF_01161">
    <property type="entry name" value="tRNA_Ile_lys_synt"/>
    <property type="match status" value="1"/>
</dbReference>
<name>A0A835M2V2_9MAGN</name>
<dbReference type="PANTHER" id="PTHR43033">
    <property type="entry name" value="TRNA(ILE)-LYSIDINE SYNTHASE-RELATED"/>
    <property type="match status" value="1"/>
</dbReference>
<comment type="catalytic activity">
    <reaction evidence="6">
        <text>cytidine(34) in tRNA(Ile2) + L-lysine + ATP = lysidine(34) in tRNA(Ile2) + AMP + diphosphate + H(+)</text>
        <dbReference type="Rhea" id="RHEA:43744"/>
        <dbReference type="Rhea" id="RHEA-COMP:10625"/>
        <dbReference type="Rhea" id="RHEA-COMP:10670"/>
        <dbReference type="ChEBI" id="CHEBI:15378"/>
        <dbReference type="ChEBI" id="CHEBI:30616"/>
        <dbReference type="ChEBI" id="CHEBI:32551"/>
        <dbReference type="ChEBI" id="CHEBI:33019"/>
        <dbReference type="ChEBI" id="CHEBI:82748"/>
        <dbReference type="ChEBI" id="CHEBI:83665"/>
        <dbReference type="ChEBI" id="CHEBI:456215"/>
        <dbReference type="EC" id="6.3.4.19"/>
    </reaction>
</comment>
<evidence type="ECO:0000256" key="4">
    <source>
        <dbReference type="ARBA" id="ARBA00022741"/>
    </source>
</evidence>
<dbReference type="Gene3D" id="3.40.50.620">
    <property type="entry name" value="HUPs"/>
    <property type="match status" value="1"/>
</dbReference>
<dbReference type="AlphaFoldDB" id="A0A835M2V2"/>
<dbReference type="InterPro" id="IPR014729">
    <property type="entry name" value="Rossmann-like_a/b/a_fold"/>
</dbReference>
<keyword evidence="3" id="KW-0819">tRNA processing</keyword>
<dbReference type="GO" id="GO:0032267">
    <property type="term" value="F:tRNA(Ile)-lysidine synthase activity"/>
    <property type="evidence" value="ECO:0007669"/>
    <property type="project" value="UniProtKB-EC"/>
</dbReference>
<keyword evidence="2" id="KW-0436">Ligase</keyword>
<feature type="domain" description="tRNA(Ile)-lysidine/2-thiocytidine synthase N-terminal" evidence="7">
    <location>
        <begin position="82"/>
        <end position="262"/>
    </location>
</feature>
<dbReference type="CDD" id="cd01992">
    <property type="entry name" value="TilS_N"/>
    <property type="match status" value="1"/>
</dbReference>
<evidence type="ECO:0000256" key="1">
    <source>
        <dbReference type="ARBA" id="ARBA00013267"/>
    </source>
</evidence>
<dbReference type="OrthoDB" id="198857at2759"/>
<evidence type="ECO:0000256" key="2">
    <source>
        <dbReference type="ARBA" id="ARBA00022598"/>
    </source>
</evidence>
<proteinExistence type="inferred from homology"/>
<dbReference type="Proteomes" id="UP000631114">
    <property type="component" value="Unassembled WGS sequence"/>
</dbReference>
<keyword evidence="9" id="KW-1185">Reference proteome</keyword>
<evidence type="ECO:0000256" key="5">
    <source>
        <dbReference type="ARBA" id="ARBA00022840"/>
    </source>
</evidence>
<evidence type="ECO:0000256" key="3">
    <source>
        <dbReference type="ARBA" id="ARBA00022694"/>
    </source>
</evidence>
<dbReference type="InterPro" id="IPR012795">
    <property type="entry name" value="tRNA_Ile_lys_synt_N"/>
</dbReference>
<dbReference type="InterPro" id="IPR012094">
    <property type="entry name" value="tRNA_Ile_lys_synt"/>
</dbReference>
<dbReference type="InterPro" id="IPR011063">
    <property type="entry name" value="TilS/TtcA_N"/>
</dbReference>
<reference evidence="8 9" key="1">
    <citation type="submission" date="2020-10" db="EMBL/GenBank/DDBJ databases">
        <title>The Coptis chinensis genome and diversification of protoberbering-type alkaloids.</title>
        <authorList>
            <person name="Wang B."/>
            <person name="Shu S."/>
            <person name="Song C."/>
            <person name="Liu Y."/>
        </authorList>
    </citation>
    <scope>NUCLEOTIDE SEQUENCE [LARGE SCALE GENOMIC DNA]</scope>
    <source>
        <strain evidence="8">HL-2020</strain>
        <tissue evidence="8">Leaf</tissue>
    </source>
</reference>
<evidence type="ECO:0000313" key="8">
    <source>
        <dbReference type="EMBL" id="KAF9614377.1"/>
    </source>
</evidence>
<dbReference type="GO" id="GO:0008033">
    <property type="term" value="P:tRNA processing"/>
    <property type="evidence" value="ECO:0007669"/>
    <property type="project" value="UniProtKB-KW"/>
</dbReference>
<keyword evidence="4" id="KW-0547">Nucleotide-binding</keyword>
<dbReference type="Pfam" id="PF01171">
    <property type="entry name" value="ATP_bind_3"/>
    <property type="match status" value="1"/>
</dbReference>
<dbReference type="SUPFAM" id="SSF52402">
    <property type="entry name" value="Adenine nucleotide alpha hydrolases-like"/>
    <property type="match status" value="1"/>
</dbReference>
<dbReference type="GO" id="GO:0005524">
    <property type="term" value="F:ATP binding"/>
    <property type="evidence" value="ECO:0007669"/>
    <property type="project" value="UniProtKB-KW"/>
</dbReference>
<keyword evidence="5" id="KW-0067">ATP-binding</keyword>